<feature type="active site" description="Proton acceptor" evidence="7">
    <location>
        <position position="237"/>
    </location>
</feature>
<evidence type="ECO:0000256" key="5">
    <source>
        <dbReference type="ARBA" id="ARBA00023002"/>
    </source>
</evidence>
<comment type="pathway">
    <text evidence="1 7">Carbohydrate degradation; pentose phosphate pathway; D-ribulose 5-phosphate from D-glucose 6-phosphate (oxidative stage): step 1/3.</text>
</comment>
<dbReference type="Proteomes" id="UP001595843">
    <property type="component" value="Unassembled WGS sequence"/>
</dbReference>
<dbReference type="PANTHER" id="PTHR23429">
    <property type="entry name" value="GLUCOSE-6-PHOSPHATE 1-DEHYDROGENASE G6PD"/>
    <property type="match status" value="1"/>
</dbReference>
<dbReference type="InterPro" id="IPR036291">
    <property type="entry name" value="NAD(P)-bd_dom_sf"/>
</dbReference>
<dbReference type="NCBIfam" id="TIGR00871">
    <property type="entry name" value="zwf"/>
    <property type="match status" value="1"/>
</dbReference>
<evidence type="ECO:0000256" key="2">
    <source>
        <dbReference type="ARBA" id="ARBA00009975"/>
    </source>
</evidence>
<dbReference type="HAMAP" id="MF_00966">
    <property type="entry name" value="G6PD"/>
    <property type="match status" value="1"/>
</dbReference>
<evidence type="ECO:0000259" key="9">
    <source>
        <dbReference type="Pfam" id="PF02781"/>
    </source>
</evidence>
<feature type="binding site" evidence="7">
    <location>
        <position position="337"/>
    </location>
    <ligand>
        <name>substrate</name>
    </ligand>
</feature>
<comment type="catalytic activity">
    <reaction evidence="7">
        <text>D-glucose 6-phosphate + NADP(+) = 6-phospho-D-glucono-1,5-lactone + NADPH + H(+)</text>
        <dbReference type="Rhea" id="RHEA:15841"/>
        <dbReference type="ChEBI" id="CHEBI:15378"/>
        <dbReference type="ChEBI" id="CHEBI:57783"/>
        <dbReference type="ChEBI" id="CHEBI:57955"/>
        <dbReference type="ChEBI" id="CHEBI:58349"/>
        <dbReference type="ChEBI" id="CHEBI:61548"/>
        <dbReference type="EC" id="1.1.1.49"/>
    </reaction>
</comment>
<protein>
    <recommendedName>
        <fullName evidence="7">Glucose-6-phosphate 1-dehydrogenase</fullName>
        <shortName evidence="7">G6PD</shortName>
        <ecNumber evidence="7">1.1.1.49</ecNumber>
    </recommendedName>
</protein>
<dbReference type="EMBL" id="JBHSAP010000009">
    <property type="protein sequence ID" value="MFC4076900.1"/>
    <property type="molecule type" value="Genomic_DNA"/>
</dbReference>
<evidence type="ECO:0000256" key="3">
    <source>
        <dbReference type="ARBA" id="ARBA00022526"/>
    </source>
</evidence>
<dbReference type="SUPFAM" id="SSF51735">
    <property type="entry name" value="NAD(P)-binding Rossmann-fold domains"/>
    <property type="match status" value="1"/>
</dbReference>
<feature type="domain" description="Glucose-6-phosphate dehydrogenase C-terminal" evidence="9">
    <location>
        <begin position="187"/>
        <end position="482"/>
    </location>
</feature>
<feature type="binding site" evidence="7">
    <location>
        <position position="213"/>
    </location>
    <ligand>
        <name>substrate</name>
    </ligand>
</feature>
<name>A0ABV8JGK8_9BACL</name>
<dbReference type="PRINTS" id="PR00079">
    <property type="entry name" value="G6PDHDRGNASE"/>
</dbReference>
<comment type="similarity">
    <text evidence="2 7">Belongs to the glucose-6-phosphate dehydrogenase family.</text>
</comment>
<feature type="binding site" evidence="7">
    <location>
        <begin position="82"/>
        <end position="83"/>
    </location>
    <ligand>
        <name>NADP(+)</name>
        <dbReference type="ChEBI" id="CHEBI:58349"/>
    </ligand>
</feature>
<dbReference type="PIRSF" id="PIRSF000110">
    <property type="entry name" value="G6PD"/>
    <property type="match status" value="1"/>
</dbReference>
<keyword evidence="11" id="KW-1185">Reference proteome</keyword>
<proteinExistence type="inferred from homology"/>
<dbReference type="Pfam" id="PF00479">
    <property type="entry name" value="G6PD_N"/>
    <property type="match status" value="1"/>
</dbReference>
<comment type="function">
    <text evidence="7">Catalyzes the oxidation of glucose 6-phosphate to 6-phosphogluconolactone.</text>
</comment>
<feature type="binding site" evidence="7">
    <location>
        <position position="179"/>
    </location>
    <ligand>
        <name>substrate</name>
    </ligand>
</feature>
<evidence type="ECO:0000256" key="4">
    <source>
        <dbReference type="ARBA" id="ARBA00022857"/>
    </source>
</evidence>
<feature type="binding site" evidence="7">
    <location>
        <position position="342"/>
    </location>
    <ligand>
        <name>substrate</name>
    </ligand>
</feature>
<keyword evidence="6 7" id="KW-0119">Carbohydrate metabolism</keyword>
<sequence>MVIFGGAGDLARRKLFPALYSLHRNQLIDQRFSVLGVGRSERSADEYREIVRDSINRYARVDVEDEEEWSSFVEKFDFVSLDVKTPAGYQRLREAVEERERRYTIPGNRLFYLAVAPELFGPVAARLKEGGLTESDGWKRLLIEKPFGRDYPSAEDLQAQIAGSFKEEEIYRIDHYLGKEMVQNIEVIRFANTLFENMWNNRYISNVQITASETVGVEDRASYYDRAGALRDMVQNHILQILMMVAMEPPSRLKPEAIHDEKVKVLRSLRRWRGDDVKRYMVRGQYTGGYLQEKEVPAYRDEENVPADSDNETFVAGKLYIDNFRWSGVPFYIRTGKRMEEKATEVVIQFKDVPKNLYFNKTNDLGPNLLVIKINPEEGLSLQINAKKPGTDNEVVPIVMDFCNNCQEESPEAYESLIHDALEGDRTFFTRWDEVSLAWKFVDPIRQAWDQEGADTLTFYEAGSNGPKEADALLIQDGFRWHSPYNPRTGSVVHGSPIGD</sequence>
<dbReference type="Gene3D" id="3.40.50.720">
    <property type="entry name" value="NAD(P)-binding Rossmann-like Domain"/>
    <property type="match status" value="1"/>
</dbReference>
<keyword evidence="3 7" id="KW-0313">Glucose metabolism</keyword>
<dbReference type="InterPro" id="IPR022675">
    <property type="entry name" value="G6P_DH_C"/>
</dbReference>
<dbReference type="EC" id="1.1.1.49" evidence="7"/>
<dbReference type="PROSITE" id="PS00069">
    <property type="entry name" value="G6P_DEHYDROGENASE"/>
    <property type="match status" value="1"/>
</dbReference>
<dbReference type="RefSeq" id="WP_380704808.1">
    <property type="nucleotide sequence ID" value="NZ_JBHSAP010000009.1"/>
</dbReference>
<dbReference type="InterPro" id="IPR019796">
    <property type="entry name" value="G6P_DH_AS"/>
</dbReference>
<organism evidence="10 11">
    <name type="scientific">Salinithrix halophila</name>
    <dbReference type="NCBI Taxonomy" id="1485204"/>
    <lineage>
        <taxon>Bacteria</taxon>
        <taxon>Bacillati</taxon>
        <taxon>Bacillota</taxon>
        <taxon>Bacilli</taxon>
        <taxon>Bacillales</taxon>
        <taxon>Thermoactinomycetaceae</taxon>
        <taxon>Salinithrix</taxon>
    </lineage>
</organism>
<dbReference type="InterPro" id="IPR001282">
    <property type="entry name" value="G6P_DH"/>
</dbReference>
<evidence type="ECO:0000256" key="6">
    <source>
        <dbReference type="ARBA" id="ARBA00023277"/>
    </source>
</evidence>
<keyword evidence="4 7" id="KW-0521">NADP</keyword>
<dbReference type="PANTHER" id="PTHR23429:SF0">
    <property type="entry name" value="GLUCOSE-6-PHOSPHATE 1-DEHYDROGENASE"/>
    <property type="match status" value="1"/>
</dbReference>
<feature type="binding site" evidence="7">
    <location>
        <position position="145"/>
    </location>
    <ligand>
        <name>NADP(+)</name>
        <dbReference type="ChEBI" id="CHEBI:58349"/>
    </ligand>
</feature>
<comment type="caution">
    <text evidence="7">Lacks conserved residue(s) required for the propagation of feature annotation.</text>
</comment>
<feature type="binding site" evidence="7">
    <location>
        <position position="175"/>
    </location>
    <ligand>
        <name>substrate</name>
    </ligand>
</feature>
<dbReference type="InterPro" id="IPR022674">
    <property type="entry name" value="G6P_DH_NAD-bd"/>
</dbReference>
<evidence type="ECO:0000256" key="1">
    <source>
        <dbReference type="ARBA" id="ARBA00004937"/>
    </source>
</evidence>
<comment type="caution">
    <text evidence="10">The sequence shown here is derived from an EMBL/GenBank/DDBJ whole genome shotgun (WGS) entry which is preliminary data.</text>
</comment>
<evidence type="ECO:0000313" key="11">
    <source>
        <dbReference type="Proteomes" id="UP001595843"/>
    </source>
</evidence>
<feature type="domain" description="Glucose-6-phosphate dehydrogenase NAD-binding" evidence="8">
    <location>
        <begin position="2"/>
        <end position="184"/>
    </location>
</feature>
<accession>A0ABV8JGK8</accession>
<evidence type="ECO:0000259" key="8">
    <source>
        <dbReference type="Pfam" id="PF00479"/>
    </source>
</evidence>
<keyword evidence="5 7" id="KW-0560">Oxidoreductase</keyword>
<dbReference type="Gene3D" id="3.30.360.10">
    <property type="entry name" value="Dihydrodipicolinate Reductase, domain 2"/>
    <property type="match status" value="1"/>
</dbReference>
<feature type="binding site" evidence="7">
    <location>
        <position position="39"/>
    </location>
    <ligand>
        <name>NADP(+)</name>
        <dbReference type="ChEBI" id="CHEBI:58349"/>
    </ligand>
</feature>
<reference evidence="11" key="1">
    <citation type="journal article" date="2019" name="Int. J. Syst. Evol. Microbiol.">
        <title>The Global Catalogue of Microorganisms (GCM) 10K type strain sequencing project: providing services to taxonomists for standard genome sequencing and annotation.</title>
        <authorList>
            <consortium name="The Broad Institute Genomics Platform"/>
            <consortium name="The Broad Institute Genome Sequencing Center for Infectious Disease"/>
            <person name="Wu L."/>
            <person name="Ma J."/>
        </authorList>
    </citation>
    <scope>NUCLEOTIDE SEQUENCE [LARGE SCALE GENOMIC DNA]</scope>
    <source>
        <strain evidence="11">IBRC-M 10813</strain>
    </source>
</reference>
<evidence type="ECO:0000256" key="7">
    <source>
        <dbReference type="HAMAP-Rule" id="MF_00966"/>
    </source>
</evidence>
<evidence type="ECO:0000313" key="10">
    <source>
        <dbReference type="EMBL" id="MFC4076900.1"/>
    </source>
</evidence>
<dbReference type="SUPFAM" id="SSF55347">
    <property type="entry name" value="Glyceraldehyde-3-phosphate dehydrogenase-like, C-terminal domain"/>
    <property type="match status" value="1"/>
</dbReference>
<feature type="binding site" evidence="7">
    <location>
        <position position="232"/>
    </location>
    <ligand>
        <name>substrate</name>
    </ligand>
</feature>
<gene>
    <name evidence="7 10" type="primary">zwf</name>
    <name evidence="10" type="ORF">ACFOUO_08755</name>
</gene>
<dbReference type="GO" id="GO:0004345">
    <property type="term" value="F:glucose-6-phosphate dehydrogenase activity"/>
    <property type="evidence" value="ECO:0007669"/>
    <property type="project" value="UniProtKB-EC"/>
</dbReference>
<dbReference type="Pfam" id="PF02781">
    <property type="entry name" value="G6PD_C"/>
    <property type="match status" value="1"/>
</dbReference>